<proteinExistence type="predicted"/>
<feature type="transmembrane region" description="Helical" evidence="2">
    <location>
        <begin position="175"/>
        <end position="206"/>
    </location>
</feature>
<keyword evidence="2" id="KW-0472">Membrane</keyword>
<dbReference type="Pfam" id="PF13828">
    <property type="entry name" value="DUF4190"/>
    <property type="match status" value="1"/>
</dbReference>
<feature type="compositionally biased region" description="Low complexity" evidence="1">
    <location>
        <begin position="25"/>
        <end position="41"/>
    </location>
</feature>
<protein>
    <recommendedName>
        <fullName evidence="3">DUF4190 domain-containing protein</fullName>
    </recommendedName>
</protein>
<accession>A0A430FG83</accession>
<dbReference type="AlphaFoldDB" id="A0A430FG83"/>
<keyword evidence="2" id="KW-1133">Transmembrane helix</keyword>
<feature type="compositionally biased region" description="Polar residues" evidence="1">
    <location>
        <begin position="42"/>
        <end position="53"/>
    </location>
</feature>
<dbReference type="EMBL" id="QXGL01000006">
    <property type="protein sequence ID" value="RSX51791.1"/>
    <property type="molecule type" value="Genomic_DNA"/>
</dbReference>
<feature type="compositionally biased region" description="Low complexity" evidence="1">
    <location>
        <begin position="75"/>
        <end position="104"/>
    </location>
</feature>
<evidence type="ECO:0000256" key="1">
    <source>
        <dbReference type="SAM" id="MobiDB-lite"/>
    </source>
</evidence>
<name>A0A430FG83_9BIFI</name>
<evidence type="ECO:0000313" key="5">
    <source>
        <dbReference type="Proteomes" id="UP000287533"/>
    </source>
</evidence>
<sequence length="252" mass="27226">MDADFNNPMGNSNDPRDGAGQSWGSPSSPNNSQDNPQQNNPYETSSPYGQNPYAQAPYEQTPYGQTPYSQTASDAQGAAYGAQQAPQYGQPYGQNPQYGQYGQPYSSQPYGGQPYAQYPPSGAYYPSPFYEPPAERWNTLAIIGFVLCFFFVPAALIISIIALRQINRTHERGKGFAIASIVISAICIAIIVVAIIIGVVAVIWAINNDPSGWSGSYCVGSDCSGGDYGDFEDVALRQIAAIRAMSPFAWLR</sequence>
<reference evidence="4 5" key="1">
    <citation type="submission" date="2018-09" db="EMBL/GenBank/DDBJ databases">
        <title>Characterization of the phylogenetic diversity of five novel species belonging to the genus Bifidobacterium.</title>
        <authorList>
            <person name="Lugli G.A."/>
            <person name="Duranti S."/>
            <person name="Milani C."/>
        </authorList>
    </citation>
    <scope>NUCLEOTIDE SEQUENCE [LARGE SCALE GENOMIC DNA]</scope>
    <source>
        <strain evidence="4 5">2034B</strain>
    </source>
</reference>
<keyword evidence="5" id="KW-1185">Reference proteome</keyword>
<gene>
    <name evidence="4" type="ORF">D2E25_1766</name>
</gene>
<dbReference type="Proteomes" id="UP000287533">
    <property type="component" value="Unassembled WGS sequence"/>
</dbReference>
<keyword evidence="2" id="KW-0812">Transmembrane</keyword>
<feature type="compositionally biased region" description="Polar residues" evidence="1">
    <location>
        <begin position="62"/>
        <end position="74"/>
    </location>
</feature>
<evidence type="ECO:0000256" key="2">
    <source>
        <dbReference type="SAM" id="Phobius"/>
    </source>
</evidence>
<dbReference type="InterPro" id="IPR025241">
    <property type="entry name" value="DUF4190"/>
</dbReference>
<feature type="region of interest" description="Disordered" evidence="1">
    <location>
        <begin position="1"/>
        <end position="104"/>
    </location>
</feature>
<evidence type="ECO:0000259" key="3">
    <source>
        <dbReference type="Pfam" id="PF13828"/>
    </source>
</evidence>
<feature type="transmembrane region" description="Helical" evidence="2">
    <location>
        <begin position="140"/>
        <end position="163"/>
    </location>
</feature>
<comment type="caution">
    <text evidence="4">The sequence shown here is derived from an EMBL/GenBank/DDBJ whole genome shotgun (WGS) entry which is preliminary data.</text>
</comment>
<dbReference type="OrthoDB" id="3238658at2"/>
<feature type="domain" description="DUF4190" evidence="3">
    <location>
        <begin position="140"/>
        <end position="194"/>
    </location>
</feature>
<organism evidence="4 5">
    <name type="scientific">Bifidobacterium goeldii</name>
    <dbReference type="NCBI Taxonomy" id="2306975"/>
    <lineage>
        <taxon>Bacteria</taxon>
        <taxon>Bacillati</taxon>
        <taxon>Actinomycetota</taxon>
        <taxon>Actinomycetes</taxon>
        <taxon>Bifidobacteriales</taxon>
        <taxon>Bifidobacteriaceae</taxon>
        <taxon>Bifidobacterium</taxon>
    </lineage>
</organism>
<dbReference type="RefSeq" id="WP_125981983.1">
    <property type="nucleotide sequence ID" value="NZ_QXGL01000006.1"/>
</dbReference>
<evidence type="ECO:0000313" key="4">
    <source>
        <dbReference type="EMBL" id="RSX51791.1"/>
    </source>
</evidence>